<organism evidence="2 3">
    <name type="scientific">Kandleria vitulina</name>
    <dbReference type="NCBI Taxonomy" id="1630"/>
    <lineage>
        <taxon>Bacteria</taxon>
        <taxon>Bacillati</taxon>
        <taxon>Bacillota</taxon>
        <taxon>Erysipelotrichia</taxon>
        <taxon>Erysipelotrichales</taxon>
        <taxon>Coprobacillaceae</taxon>
        <taxon>Kandleria</taxon>
    </lineage>
</organism>
<feature type="transmembrane region" description="Helical" evidence="1">
    <location>
        <begin position="96"/>
        <end position="115"/>
    </location>
</feature>
<proteinExistence type="predicted"/>
<dbReference type="EMBL" id="FNNF01000013">
    <property type="protein sequence ID" value="SDW42269.1"/>
    <property type="molecule type" value="Genomic_DNA"/>
</dbReference>
<sequence>MSDLKKMINDCRIPFLFGLIVSFIITFVTRDYTIPVGWILGSIMGMIVYLVNIEMIDMIISLKKSVLIVMVMHFVKMMLYALALLAGIFMKQYVHLAAVFIALMLPKLTIYWTILGERRNH</sequence>
<reference evidence="2 3" key="1">
    <citation type="submission" date="2016-10" db="EMBL/GenBank/DDBJ databases">
        <authorList>
            <person name="de Groot N.N."/>
        </authorList>
    </citation>
    <scope>NUCLEOTIDE SEQUENCE [LARGE SCALE GENOMIC DNA]</scope>
    <source>
        <strain evidence="2 3">S3b</strain>
    </source>
</reference>
<evidence type="ECO:0008006" key="4">
    <source>
        <dbReference type="Google" id="ProtNLM"/>
    </source>
</evidence>
<dbReference type="AlphaFoldDB" id="A0A1H2TGD0"/>
<name>A0A1H2TGD0_9FIRM</name>
<evidence type="ECO:0000313" key="2">
    <source>
        <dbReference type="EMBL" id="SDW42269.1"/>
    </source>
</evidence>
<evidence type="ECO:0000313" key="3">
    <source>
        <dbReference type="Proteomes" id="UP000182429"/>
    </source>
</evidence>
<dbReference type="eggNOG" id="ENOG5033IYK">
    <property type="taxonomic scope" value="Bacteria"/>
</dbReference>
<feature type="transmembrane region" description="Helical" evidence="1">
    <location>
        <begin position="65"/>
        <end position="90"/>
    </location>
</feature>
<feature type="transmembrane region" description="Helical" evidence="1">
    <location>
        <begin position="12"/>
        <end position="29"/>
    </location>
</feature>
<keyword evidence="1" id="KW-1133">Transmembrane helix</keyword>
<keyword evidence="1" id="KW-0472">Membrane</keyword>
<feature type="transmembrane region" description="Helical" evidence="1">
    <location>
        <begin position="35"/>
        <end position="53"/>
    </location>
</feature>
<evidence type="ECO:0000256" key="1">
    <source>
        <dbReference type="SAM" id="Phobius"/>
    </source>
</evidence>
<dbReference type="STRING" id="1630.SAMN05216514_10140"/>
<accession>A0A1H2TGD0</accession>
<gene>
    <name evidence="2" type="ORF">SAMN04487759_11343</name>
</gene>
<keyword evidence="1" id="KW-0812">Transmembrane</keyword>
<protein>
    <recommendedName>
        <fullName evidence="4">ATP synthase I chain</fullName>
    </recommendedName>
</protein>
<dbReference type="Proteomes" id="UP000182429">
    <property type="component" value="Unassembled WGS sequence"/>
</dbReference>